<evidence type="ECO:0000313" key="6">
    <source>
        <dbReference type="Proteomes" id="UP000297245"/>
    </source>
</evidence>
<dbReference type="GO" id="GO:0005737">
    <property type="term" value="C:cytoplasm"/>
    <property type="evidence" value="ECO:0007669"/>
    <property type="project" value="TreeGrafter"/>
</dbReference>
<feature type="compositionally biased region" description="Polar residues" evidence="3">
    <location>
        <begin position="59"/>
        <end position="80"/>
    </location>
</feature>
<dbReference type="GO" id="GO:0000226">
    <property type="term" value="P:microtubule cytoskeleton organization"/>
    <property type="evidence" value="ECO:0007669"/>
    <property type="project" value="TreeGrafter"/>
</dbReference>
<dbReference type="PROSITE" id="PS50011">
    <property type="entry name" value="PROTEIN_KINASE_DOM"/>
    <property type="match status" value="1"/>
</dbReference>
<keyword evidence="5" id="KW-0808">Transferase</keyword>
<evidence type="ECO:0000259" key="4">
    <source>
        <dbReference type="PROSITE" id="PS50011"/>
    </source>
</evidence>
<feature type="non-terminal residue" evidence="5">
    <location>
        <position position="1"/>
    </location>
</feature>
<keyword evidence="1" id="KW-0547">Nucleotide-binding</keyword>
<feature type="domain" description="Protein kinase" evidence="4">
    <location>
        <begin position="1"/>
        <end position="405"/>
    </location>
</feature>
<evidence type="ECO:0000256" key="2">
    <source>
        <dbReference type="ARBA" id="ARBA00022840"/>
    </source>
</evidence>
<name>A0A4S8LRM4_DENBC</name>
<reference evidence="5 6" key="1">
    <citation type="journal article" date="2019" name="Nat. Ecol. Evol.">
        <title>Megaphylogeny resolves global patterns of mushroom evolution.</title>
        <authorList>
            <person name="Varga T."/>
            <person name="Krizsan K."/>
            <person name="Foldi C."/>
            <person name="Dima B."/>
            <person name="Sanchez-Garcia M."/>
            <person name="Sanchez-Ramirez S."/>
            <person name="Szollosi G.J."/>
            <person name="Szarkandi J.G."/>
            <person name="Papp V."/>
            <person name="Albert L."/>
            <person name="Andreopoulos W."/>
            <person name="Angelini C."/>
            <person name="Antonin V."/>
            <person name="Barry K.W."/>
            <person name="Bougher N.L."/>
            <person name="Buchanan P."/>
            <person name="Buyck B."/>
            <person name="Bense V."/>
            <person name="Catcheside P."/>
            <person name="Chovatia M."/>
            <person name="Cooper J."/>
            <person name="Damon W."/>
            <person name="Desjardin D."/>
            <person name="Finy P."/>
            <person name="Geml J."/>
            <person name="Haridas S."/>
            <person name="Hughes K."/>
            <person name="Justo A."/>
            <person name="Karasinski D."/>
            <person name="Kautmanova I."/>
            <person name="Kiss B."/>
            <person name="Kocsube S."/>
            <person name="Kotiranta H."/>
            <person name="LaButti K.M."/>
            <person name="Lechner B.E."/>
            <person name="Liimatainen K."/>
            <person name="Lipzen A."/>
            <person name="Lukacs Z."/>
            <person name="Mihaltcheva S."/>
            <person name="Morgado L.N."/>
            <person name="Niskanen T."/>
            <person name="Noordeloos M.E."/>
            <person name="Ohm R.A."/>
            <person name="Ortiz-Santana B."/>
            <person name="Ovrebo C."/>
            <person name="Racz N."/>
            <person name="Riley R."/>
            <person name="Savchenko A."/>
            <person name="Shiryaev A."/>
            <person name="Soop K."/>
            <person name="Spirin V."/>
            <person name="Szebenyi C."/>
            <person name="Tomsovsky M."/>
            <person name="Tulloss R.E."/>
            <person name="Uehling J."/>
            <person name="Grigoriev I.V."/>
            <person name="Vagvolgyi C."/>
            <person name="Papp T."/>
            <person name="Martin F.M."/>
            <person name="Miettinen O."/>
            <person name="Hibbett D.S."/>
            <person name="Nagy L.G."/>
        </authorList>
    </citation>
    <scope>NUCLEOTIDE SEQUENCE [LARGE SCALE GENOMIC DNA]</scope>
    <source>
        <strain evidence="5 6">CBS 962.96</strain>
    </source>
</reference>
<dbReference type="SUPFAM" id="SSF56112">
    <property type="entry name" value="Protein kinase-like (PK-like)"/>
    <property type="match status" value="1"/>
</dbReference>
<dbReference type="AlphaFoldDB" id="A0A4S8LRM4"/>
<dbReference type="Proteomes" id="UP000297245">
    <property type="component" value="Unassembled WGS sequence"/>
</dbReference>
<keyword evidence="2" id="KW-0067">ATP-binding</keyword>
<accession>A0A4S8LRM4</accession>
<protein>
    <submittedName>
        <fullName evidence="5">Kinase-like protein</fullName>
    </submittedName>
</protein>
<dbReference type="Gene3D" id="3.30.200.20">
    <property type="entry name" value="Phosphorylase Kinase, domain 1"/>
    <property type="match status" value="1"/>
</dbReference>
<dbReference type="GO" id="GO:0005524">
    <property type="term" value="F:ATP binding"/>
    <property type="evidence" value="ECO:0007669"/>
    <property type="project" value="UniProtKB-KW"/>
</dbReference>
<dbReference type="Pfam" id="PF00069">
    <property type="entry name" value="Pkinase"/>
    <property type="match status" value="1"/>
</dbReference>
<proteinExistence type="predicted"/>
<dbReference type="PANTHER" id="PTHR24346:SF76">
    <property type="entry name" value="NON-SPECIFIC SERINE_THREONINE PROTEIN KINASE"/>
    <property type="match status" value="1"/>
</dbReference>
<organism evidence="5 6">
    <name type="scientific">Dendrothele bispora (strain CBS 962.96)</name>
    <dbReference type="NCBI Taxonomy" id="1314807"/>
    <lineage>
        <taxon>Eukaryota</taxon>
        <taxon>Fungi</taxon>
        <taxon>Dikarya</taxon>
        <taxon>Basidiomycota</taxon>
        <taxon>Agaricomycotina</taxon>
        <taxon>Agaricomycetes</taxon>
        <taxon>Agaricomycetidae</taxon>
        <taxon>Agaricales</taxon>
        <taxon>Agaricales incertae sedis</taxon>
        <taxon>Dendrothele</taxon>
    </lineage>
</organism>
<gene>
    <name evidence="5" type="ORF">K435DRAFT_615488</name>
</gene>
<feature type="non-terminal residue" evidence="5">
    <location>
        <position position="409"/>
    </location>
</feature>
<evidence type="ECO:0000256" key="1">
    <source>
        <dbReference type="ARBA" id="ARBA00022741"/>
    </source>
</evidence>
<feature type="region of interest" description="Disordered" evidence="3">
    <location>
        <begin position="344"/>
        <end position="373"/>
    </location>
</feature>
<dbReference type="PANTHER" id="PTHR24346">
    <property type="entry name" value="MAP/MICROTUBULE AFFINITY-REGULATING KINASE"/>
    <property type="match status" value="1"/>
</dbReference>
<dbReference type="Gene3D" id="1.10.510.10">
    <property type="entry name" value="Transferase(Phosphotransferase) domain 1"/>
    <property type="match status" value="1"/>
</dbReference>
<dbReference type="InterPro" id="IPR000719">
    <property type="entry name" value="Prot_kinase_dom"/>
</dbReference>
<dbReference type="OrthoDB" id="289250at2759"/>
<dbReference type="GO" id="GO:0004674">
    <property type="term" value="F:protein serine/threonine kinase activity"/>
    <property type="evidence" value="ECO:0007669"/>
    <property type="project" value="TreeGrafter"/>
</dbReference>
<evidence type="ECO:0000313" key="5">
    <source>
        <dbReference type="EMBL" id="THU92097.1"/>
    </source>
</evidence>
<sequence length="409" mass="45027">RPLGQGTFSSVWLAEDLSPTSLLLRSRRSLRDLKRKASSGSTLSSHSHHHSRNTSQSHPQSASPDSNSDPHIQSTSTSISAPRYGALTRKLGEKKPKALSSTSNLMRKLQRERDRTRVSFVREVEVLKHIAHPNITPLLSHLTTRTHHVLVMPYLPGGDLLGLVNDDIAWNNLAESTVRRIFAELCKAVSWMHSVGLVHRDIKLEKFERKATSSFLSSSPNSYNNQIPPPSHPLIKLADFGLSRFIDPAKPLLTTRCGSEAYAAPELVMSGGYDARETDAWACGVVLFGLIARRLPFGEGPGEVLIGGPGGKLGGNGAKQTRPVGASERRQWLMKIARGDWQWPDIPEDANDAGSSNMDLDDGGAELKGPRLAASEGAKRVASRLLVRDPTRRWRLKDLWDDDWVSRTG</sequence>
<dbReference type="EMBL" id="ML179287">
    <property type="protein sequence ID" value="THU92097.1"/>
    <property type="molecule type" value="Genomic_DNA"/>
</dbReference>
<feature type="region of interest" description="Disordered" evidence="3">
    <location>
        <begin position="33"/>
        <end position="110"/>
    </location>
</feature>
<keyword evidence="5" id="KW-0418">Kinase</keyword>
<evidence type="ECO:0000256" key="3">
    <source>
        <dbReference type="SAM" id="MobiDB-lite"/>
    </source>
</evidence>
<keyword evidence="6" id="KW-1185">Reference proteome</keyword>
<dbReference type="GO" id="GO:0035556">
    <property type="term" value="P:intracellular signal transduction"/>
    <property type="evidence" value="ECO:0007669"/>
    <property type="project" value="TreeGrafter"/>
</dbReference>
<dbReference type="InterPro" id="IPR011009">
    <property type="entry name" value="Kinase-like_dom_sf"/>
</dbReference>